<dbReference type="PANTHER" id="PTHR23272">
    <property type="entry name" value="BED FINGER-RELATED"/>
    <property type="match status" value="1"/>
</dbReference>
<evidence type="ECO:0000259" key="1">
    <source>
        <dbReference type="Pfam" id="PF05699"/>
    </source>
</evidence>
<dbReference type="InterPro" id="IPR008906">
    <property type="entry name" value="HATC_C_dom"/>
</dbReference>
<gene>
    <name evidence="2" type="ORF">ZIOFF_069086</name>
</gene>
<proteinExistence type="predicted"/>
<name>A0A8J5C3M9_ZINOF</name>
<reference evidence="2 3" key="1">
    <citation type="submission" date="2020-08" db="EMBL/GenBank/DDBJ databases">
        <title>Plant Genome Project.</title>
        <authorList>
            <person name="Zhang R.-G."/>
        </authorList>
    </citation>
    <scope>NUCLEOTIDE SEQUENCE [LARGE SCALE GENOMIC DNA]</scope>
    <source>
        <tissue evidence="2">Rhizome</tissue>
    </source>
</reference>
<sequence length="248" mass="28987">MMRTKDELTLFEAKWTKDELKLKRRTSESAKQHASSWDWSTGTWDSHTRVLDACLDAYQRNEVDAFVGLVRLESALGFQKDQNLEFKEKTYVKQNLFYAIDIMSSLLCDIPYVFFTSDFQFFLSRTHDYSNDADKNKIKELLMRLYHHYARNIDENVDTIAHQKDVANEMEEDLHLSFMSQFKQHLMQADSFDKKSEVGKYLCDTIVDSDDNKFDVLAWWKVNGGKYRVLSAIAKDVLSIPVSTVTLE</sequence>
<dbReference type="GO" id="GO:0046983">
    <property type="term" value="F:protein dimerization activity"/>
    <property type="evidence" value="ECO:0007669"/>
    <property type="project" value="InterPro"/>
</dbReference>
<evidence type="ECO:0000313" key="3">
    <source>
        <dbReference type="Proteomes" id="UP000734854"/>
    </source>
</evidence>
<dbReference type="Proteomes" id="UP000734854">
    <property type="component" value="Unassembled WGS sequence"/>
</dbReference>
<feature type="domain" description="HAT C-terminal dimerisation" evidence="1">
    <location>
        <begin position="200"/>
        <end position="248"/>
    </location>
</feature>
<organism evidence="2 3">
    <name type="scientific">Zingiber officinale</name>
    <name type="common">Ginger</name>
    <name type="synonym">Amomum zingiber</name>
    <dbReference type="NCBI Taxonomy" id="94328"/>
    <lineage>
        <taxon>Eukaryota</taxon>
        <taxon>Viridiplantae</taxon>
        <taxon>Streptophyta</taxon>
        <taxon>Embryophyta</taxon>
        <taxon>Tracheophyta</taxon>
        <taxon>Spermatophyta</taxon>
        <taxon>Magnoliopsida</taxon>
        <taxon>Liliopsida</taxon>
        <taxon>Zingiberales</taxon>
        <taxon>Zingiberaceae</taxon>
        <taxon>Zingiber</taxon>
    </lineage>
</organism>
<evidence type="ECO:0000313" key="2">
    <source>
        <dbReference type="EMBL" id="KAG6471640.1"/>
    </source>
</evidence>
<keyword evidence="3" id="KW-1185">Reference proteome</keyword>
<dbReference type="SUPFAM" id="SSF53098">
    <property type="entry name" value="Ribonuclease H-like"/>
    <property type="match status" value="1"/>
</dbReference>
<dbReference type="AlphaFoldDB" id="A0A8J5C3M9"/>
<dbReference type="InterPro" id="IPR012337">
    <property type="entry name" value="RNaseH-like_sf"/>
</dbReference>
<dbReference type="EMBL" id="JACMSC010000020">
    <property type="protein sequence ID" value="KAG6471640.1"/>
    <property type="molecule type" value="Genomic_DNA"/>
</dbReference>
<comment type="caution">
    <text evidence="2">The sequence shown here is derived from an EMBL/GenBank/DDBJ whole genome shotgun (WGS) entry which is preliminary data.</text>
</comment>
<dbReference type="Pfam" id="PF05699">
    <property type="entry name" value="Dimer_Tnp_hAT"/>
    <property type="match status" value="1"/>
</dbReference>
<dbReference type="PANTHER" id="PTHR23272:SF161">
    <property type="entry name" value="ZINC FINGER BED DOMAIN-CONTAINING PROTEIN RICESLEEPER 1-LIKE"/>
    <property type="match status" value="1"/>
</dbReference>
<accession>A0A8J5C3M9</accession>
<protein>
    <recommendedName>
        <fullName evidence="1">HAT C-terminal dimerisation domain-containing protein</fullName>
    </recommendedName>
</protein>